<proteinExistence type="inferred from homology"/>
<evidence type="ECO:0000256" key="3">
    <source>
        <dbReference type="ARBA" id="ARBA00022604"/>
    </source>
</evidence>
<protein>
    <recommendedName>
        <fullName evidence="6">Small auxin up regulated protein</fullName>
    </recommendedName>
</protein>
<accession>A0AAV5K4K2</accession>
<keyword evidence="2" id="KW-0217">Developmental protein</keyword>
<dbReference type="InterPro" id="IPR003676">
    <property type="entry name" value="SAUR_fam"/>
</dbReference>
<evidence type="ECO:0000313" key="5">
    <source>
        <dbReference type="Proteomes" id="UP001054252"/>
    </source>
</evidence>
<dbReference type="Proteomes" id="UP001054252">
    <property type="component" value="Unassembled WGS sequence"/>
</dbReference>
<evidence type="ECO:0000256" key="1">
    <source>
        <dbReference type="ARBA" id="ARBA00006974"/>
    </source>
</evidence>
<evidence type="ECO:0000313" key="4">
    <source>
        <dbReference type="EMBL" id="GKV21012.1"/>
    </source>
</evidence>
<dbReference type="GO" id="GO:0009733">
    <property type="term" value="P:response to auxin"/>
    <property type="evidence" value="ECO:0007669"/>
    <property type="project" value="InterPro"/>
</dbReference>
<keyword evidence="3" id="KW-0341">Growth regulation</keyword>
<gene>
    <name evidence="4" type="ORF">SLEP1_g31047</name>
</gene>
<dbReference type="EMBL" id="BPVZ01000056">
    <property type="protein sequence ID" value="GKV21012.1"/>
    <property type="molecule type" value="Genomic_DNA"/>
</dbReference>
<organism evidence="4 5">
    <name type="scientific">Rubroshorea leprosula</name>
    <dbReference type="NCBI Taxonomy" id="152421"/>
    <lineage>
        <taxon>Eukaryota</taxon>
        <taxon>Viridiplantae</taxon>
        <taxon>Streptophyta</taxon>
        <taxon>Embryophyta</taxon>
        <taxon>Tracheophyta</taxon>
        <taxon>Spermatophyta</taxon>
        <taxon>Magnoliopsida</taxon>
        <taxon>eudicotyledons</taxon>
        <taxon>Gunneridae</taxon>
        <taxon>Pentapetalae</taxon>
        <taxon>rosids</taxon>
        <taxon>malvids</taxon>
        <taxon>Malvales</taxon>
        <taxon>Dipterocarpaceae</taxon>
        <taxon>Rubroshorea</taxon>
    </lineage>
</organism>
<sequence length="92" mass="10176">MGFRLFGAILSKPIIHKATSTSLGVPKGFFAVYVGDERKRFVVPISYLSHPSFQMLLKKVEEVFGFNHPAGGLTIPCEEETFLNVTSQLNTS</sequence>
<reference evidence="4 5" key="1">
    <citation type="journal article" date="2021" name="Commun. Biol.">
        <title>The genome of Shorea leprosula (Dipterocarpaceae) highlights the ecological relevance of drought in aseasonal tropical rainforests.</title>
        <authorList>
            <person name="Ng K.K.S."/>
            <person name="Kobayashi M.J."/>
            <person name="Fawcett J.A."/>
            <person name="Hatakeyama M."/>
            <person name="Paape T."/>
            <person name="Ng C.H."/>
            <person name="Ang C.C."/>
            <person name="Tnah L.H."/>
            <person name="Lee C.T."/>
            <person name="Nishiyama T."/>
            <person name="Sese J."/>
            <person name="O'Brien M.J."/>
            <person name="Copetti D."/>
            <person name="Mohd Noor M.I."/>
            <person name="Ong R.C."/>
            <person name="Putra M."/>
            <person name="Sireger I.Z."/>
            <person name="Indrioko S."/>
            <person name="Kosugi Y."/>
            <person name="Izuno A."/>
            <person name="Isagi Y."/>
            <person name="Lee S.L."/>
            <person name="Shimizu K.K."/>
        </authorList>
    </citation>
    <scope>NUCLEOTIDE SEQUENCE [LARGE SCALE GENOMIC DNA]</scope>
    <source>
        <strain evidence="4">214</strain>
    </source>
</reference>
<comment type="similarity">
    <text evidence="1">Belongs to the ARG7 family.</text>
</comment>
<dbReference type="Pfam" id="PF02519">
    <property type="entry name" value="Auxin_inducible"/>
    <property type="match status" value="1"/>
</dbReference>
<evidence type="ECO:0000256" key="2">
    <source>
        <dbReference type="ARBA" id="ARBA00022473"/>
    </source>
</evidence>
<dbReference type="PANTHER" id="PTHR31929">
    <property type="entry name" value="SAUR-LIKE AUXIN-RESPONSIVE PROTEIN FAMILY-RELATED"/>
    <property type="match status" value="1"/>
</dbReference>
<keyword evidence="5" id="KW-1185">Reference proteome</keyword>
<evidence type="ECO:0008006" key="6">
    <source>
        <dbReference type="Google" id="ProtNLM"/>
    </source>
</evidence>
<comment type="caution">
    <text evidence="4">The sequence shown here is derived from an EMBL/GenBank/DDBJ whole genome shotgun (WGS) entry which is preliminary data.</text>
</comment>
<dbReference type="AlphaFoldDB" id="A0AAV5K4K2"/>
<name>A0AAV5K4K2_9ROSI</name>